<dbReference type="GO" id="GO:0005549">
    <property type="term" value="F:odorant binding"/>
    <property type="evidence" value="ECO:0007669"/>
    <property type="project" value="InterPro"/>
</dbReference>
<keyword evidence="2" id="KW-1003">Cell membrane</keyword>
<evidence type="ECO:0000256" key="2">
    <source>
        <dbReference type="ARBA" id="ARBA00022475"/>
    </source>
</evidence>
<keyword evidence="6 10" id="KW-1133">Transmembrane helix</keyword>
<dbReference type="GO" id="GO:0007165">
    <property type="term" value="P:signal transduction"/>
    <property type="evidence" value="ECO:0007669"/>
    <property type="project" value="UniProtKB-KW"/>
</dbReference>
<evidence type="ECO:0000256" key="3">
    <source>
        <dbReference type="ARBA" id="ARBA00022606"/>
    </source>
</evidence>
<comment type="subcellular location">
    <subcellularLocation>
        <location evidence="1 10">Cell membrane</location>
        <topology evidence="1 10">Multi-pass membrane protein</topology>
    </subcellularLocation>
</comment>
<evidence type="ECO:0000313" key="11">
    <source>
        <dbReference type="EMBL" id="KAG5683511.1"/>
    </source>
</evidence>
<evidence type="ECO:0000256" key="10">
    <source>
        <dbReference type="RuleBase" id="RU351113"/>
    </source>
</evidence>
<feature type="transmembrane region" description="Helical" evidence="10">
    <location>
        <begin position="61"/>
        <end position="82"/>
    </location>
</feature>
<evidence type="ECO:0000256" key="9">
    <source>
        <dbReference type="ARBA" id="ARBA00023224"/>
    </source>
</evidence>
<dbReference type="PANTHER" id="PTHR21137:SF35">
    <property type="entry name" value="ODORANT RECEPTOR 19A-RELATED"/>
    <property type="match status" value="1"/>
</dbReference>
<sequence length="382" mass="44903">MYNYLIKIRLLFFGFDIDGNLQNFPRLLRFLKFWKYIVTILLFLGILQVFTFIIFHDPSDFQYLLTVFVAILSIESITKWILMNLNWNRMELLYKNIIEFHDINYGKINSKNERILKIISRFITIYFVFDISANLFEYVTILLQIYSDFVNQTYTEIKFSFGLYWPFNSENHRLIILFYMFSLPLLFAAIVLMIDQFMIFTIAYLAICFDRLGDEMIEIIDGSEYRAFRDTKKMLAKCVDKHNQLIVLCDEMNLIYGANSIVYFVPTSFLMCLLGFAMIKKKDSSAAAGAFGMFAMLTQAFVMFYASDKLKENSMSIANKIANSEFDKIDRLLKKNFLLMIQMAHRPRVLNAFGLLLFDLTLYASVVNSAYSYLAILKHFYS</sequence>
<evidence type="ECO:0000256" key="7">
    <source>
        <dbReference type="ARBA" id="ARBA00023136"/>
    </source>
</evidence>
<organism evidence="11 12">
    <name type="scientific">Polypedilum vanderplanki</name>
    <name type="common">Sleeping chironomid midge</name>
    <dbReference type="NCBI Taxonomy" id="319348"/>
    <lineage>
        <taxon>Eukaryota</taxon>
        <taxon>Metazoa</taxon>
        <taxon>Ecdysozoa</taxon>
        <taxon>Arthropoda</taxon>
        <taxon>Hexapoda</taxon>
        <taxon>Insecta</taxon>
        <taxon>Pterygota</taxon>
        <taxon>Neoptera</taxon>
        <taxon>Endopterygota</taxon>
        <taxon>Diptera</taxon>
        <taxon>Nematocera</taxon>
        <taxon>Chironomoidea</taxon>
        <taxon>Chironomidae</taxon>
        <taxon>Chironominae</taxon>
        <taxon>Polypedilum</taxon>
        <taxon>Polypedilum</taxon>
    </lineage>
</organism>
<evidence type="ECO:0000256" key="6">
    <source>
        <dbReference type="ARBA" id="ARBA00022989"/>
    </source>
</evidence>
<comment type="similarity">
    <text evidence="10">Belongs to the insect chemoreceptor superfamily. Heteromeric odorant receptor channel (TC 1.A.69) family.</text>
</comment>
<keyword evidence="5 10" id="KW-0552">Olfaction</keyword>
<dbReference type="InterPro" id="IPR004117">
    <property type="entry name" value="7tm6_olfct_rcpt"/>
</dbReference>
<keyword evidence="9 10" id="KW-0807">Transducer</keyword>
<feature type="transmembrane region" description="Helical" evidence="10">
    <location>
        <begin position="285"/>
        <end position="306"/>
    </location>
</feature>
<feature type="transmembrane region" description="Helical" evidence="10">
    <location>
        <begin position="33"/>
        <end position="55"/>
    </location>
</feature>
<keyword evidence="3 10" id="KW-0716">Sensory transduction</keyword>
<dbReference type="GO" id="GO:0004984">
    <property type="term" value="F:olfactory receptor activity"/>
    <property type="evidence" value="ECO:0007669"/>
    <property type="project" value="InterPro"/>
</dbReference>
<dbReference type="GO" id="GO:0005886">
    <property type="term" value="C:plasma membrane"/>
    <property type="evidence" value="ECO:0007669"/>
    <property type="project" value="UniProtKB-SubCell"/>
</dbReference>
<name>A0A9J6CNR5_POLVA</name>
<comment type="caution">
    <text evidence="11">The sequence shown here is derived from an EMBL/GenBank/DDBJ whole genome shotgun (WGS) entry which is preliminary data.</text>
</comment>
<dbReference type="PANTHER" id="PTHR21137">
    <property type="entry name" value="ODORANT RECEPTOR"/>
    <property type="match status" value="1"/>
</dbReference>
<proteinExistence type="inferred from homology"/>
<dbReference type="EMBL" id="JADBJN010000001">
    <property type="protein sequence ID" value="KAG5683511.1"/>
    <property type="molecule type" value="Genomic_DNA"/>
</dbReference>
<keyword evidence="12" id="KW-1185">Reference proteome</keyword>
<protein>
    <recommendedName>
        <fullName evidence="10">Odorant receptor</fullName>
    </recommendedName>
</protein>
<evidence type="ECO:0000256" key="4">
    <source>
        <dbReference type="ARBA" id="ARBA00022692"/>
    </source>
</evidence>
<dbReference type="Pfam" id="PF02949">
    <property type="entry name" value="7tm_6"/>
    <property type="match status" value="1"/>
</dbReference>
<feature type="transmembrane region" description="Helical" evidence="10">
    <location>
        <begin position="123"/>
        <end position="146"/>
    </location>
</feature>
<keyword evidence="4 10" id="KW-0812">Transmembrane</keyword>
<dbReference type="Proteomes" id="UP001107558">
    <property type="component" value="Chromosome 1"/>
</dbReference>
<feature type="transmembrane region" description="Helical" evidence="10">
    <location>
        <begin position="261"/>
        <end position="279"/>
    </location>
</feature>
<dbReference type="OrthoDB" id="7760781at2759"/>
<accession>A0A9J6CNR5</accession>
<gene>
    <name evidence="11" type="ORF">PVAND_012785</name>
</gene>
<evidence type="ECO:0000256" key="8">
    <source>
        <dbReference type="ARBA" id="ARBA00023170"/>
    </source>
</evidence>
<feature type="transmembrane region" description="Helical" evidence="10">
    <location>
        <begin position="174"/>
        <end position="207"/>
    </location>
</feature>
<evidence type="ECO:0000313" key="12">
    <source>
        <dbReference type="Proteomes" id="UP001107558"/>
    </source>
</evidence>
<keyword evidence="7 10" id="KW-0472">Membrane</keyword>
<dbReference type="AlphaFoldDB" id="A0A9J6CNR5"/>
<evidence type="ECO:0000256" key="5">
    <source>
        <dbReference type="ARBA" id="ARBA00022725"/>
    </source>
</evidence>
<reference evidence="11" key="1">
    <citation type="submission" date="2021-03" db="EMBL/GenBank/DDBJ databases">
        <title>Chromosome level genome of the anhydrobiotic midge Polypedilum vanderplanki.</title>
        <authorList>
            <person name="Yoshida Y."/>
            <person name="Kikawada T."/>
            <person name="Gusev O."/>
        </authorList>
    </citation>
    <scope>NUCLEOTIDE SEQUENCE</scope>
    <source>
        <strain evidence="11">NIAS01</strain>
        <tissue evidence="11">Whole body or cell culture</tissue>
    </source>
</reference>
<keyword evidence="8 10" id="KW-0675">Receptor</keyword>
<feature type="transmembrane region" description="Helical" evidence="10">
    <location>
        <begin position="349"/>
        <end position="374"/>
    </location>
</feature>
<evidence type="ECO:0000256" key="1">
    <source>
        <dbReference type="ARBA" id="ARBA00004651"/>
    </source>
</evidence>